<dbReference type="AlphaFoldDB" id="A0A0F9KGX8"/>
<keyword evidence="1" id="KW-0175">Coiled coil</keyword>
<organism evidence="2">
    <name type="scientific">marine sediment metagenome</name>
    <dbReference type="NCBI Taxonomy" id="412755"/>
    <lineage>
        <taxon>unclassified sequences</taxon>
        <taxon>metagenomes</taxon>
        <taxon>ecological metagenomes</taxon>
    </lineage>
</organism>
<evidence type="ECO:0000313" key="2">
    <source>
        <dbReference type="EMBL" id="KKM14525.1"/>
    </source>
</evidence>
<feature type="coiled-coil region" evidence="1">
    <location>
        <begin position="5"/>
        <end position="32"/>
    </location>
</feature>
<comment type="caution">
    <text evidence="2">The sequence shown here is derived from an EMBL/GenBank/DDBJ whole genome shotgun (WGS) entry which is preliminary data.</text>
</comment>
<dbReference type="EMBL" id="LAZR01015127">
    <property type="protein sequence ID" value="KKM14525.1"/>
    <property type="molecule type" value="Genomic_DNA"/>
</dbReference>
<protein>
    <submittedName>
        <fullName evidence="2">Uncharacterized protein</fullName>
    </submittedName>
</protein>
<evidence type="ECO:0000256" key="1">
    <source>
        <dbReference type="SAM" id="Coils"/>
    </source>
</evidence>
<reference evidence="2" key="1">
    <citation type="journal article" date="2015" name="Nature">
        <title>Complex archaea that bridge the gap between prokaryotes and eukaryotes.</title>
        <authorList>
            <person name="Spang A."/>
            <person name="Saw J.H."/>
            <person name="Jorgensen S.L."/>
            <person name="Zaremba-Niedzwiedzka K."/>
            <person name="Martijn J."/>
            <person name="Lind A.E."/>
            <person name="van Eijk R."/>
            <person name="Schleper C."/>
            <person name="Guy L."/>
            <person name="Ettema T.J."/>
        </authorList>
    </citation>
    <scope>NUCLEOTIDE SEQUENCE</scope>
</reference>
<name>A0A0F9KGX8_9ZZZZ</name>
<proteinExistence type="predicted"/>
<accession>A0A0F9KGX8</accession>
<gene>
    <name evidence="2" type="ORF">LCGC14_1705320</name>
</gene>
<sequence length="88" mass="10620">MGEQRNLTEENVDELKVKLDKMQETNPELEYRFYEQDEKESLECMEQPSNKKIFEKREAIERQLNLIFDGHVLIDGRFRKIRPMGENT</sequence>